<protein>
    <submittedName>
        <fullName evidence="2">Uncharacterized protein</fullName>
    </submittedName>
</protein>
<dbReference type="GO" id="GO:0005759">
    <property type="term" value="C:mitochondrial matrix"/>
    <property type="evidence" value="ECO:0000318"/>
    <property type="project" value="GO_Central"/>
</dbReference>
<keyword evidence="3" id="KW-1185">Reference proteome</keyword>
<organism evidence="2 3">
    <name type="scientific">Pristionchus pacificus</name>
    <name type="common">Parasitic nematode worm</name>
    <dbReference type="NCBI Taxonomy" id="54126"/>
    <lineage>
        <taxon>Eukaryota</taxon>
        <taxon>Metazoa</taxon>
        <taxon>Ecdysozoa</taxon>
        <taxon>Nematoda</taxon>
        <taxon>Chromadorea</taxon>
        <taxon>Rhabditida</taxon>
        <taxon>Rhabditina</taxon>
        <taxon>Diplogasteromorpha</taxon>
        <taxon>Diplogasteroidea</taxon>
        <taxon>Neodiplogasteridae</taxon>
        <taxon>Pristionchus</taxon>
    </lineage>
</organism>
<dbReference type="GO" id="GO:0046033">
    <property type="term" value="P:AMP metabolic process"/>
    <property type="evidence" value="ECO:0000318"/>
    <property type="project" value="GO_Central"/>
</dbReference>
<dbReference type="Gene3D" id="3.40.50.300">
    <property type="entry name" value="P-loop containing nucleotide triphosphate hydrolases"/>
    <property type="match status" value="1"/>
</dbReference>
<accession>A0A8R1Z399</accession>
<gene>
    <name evidence="2" type="primary">WBGene00280954</name>
</gene>
<feature type="region of interest" description="Disordered" evidence="1">
    <location>
        <begin position="1"/>
        <end position="26"/>
    </location>
</feature>
<name>A0A2A6BWI5_PRIPA</name>
<dbReference type="GO" id="GO:0046899">
    <property type="term" value="F:nucleoside triphosphate adenylate kinase activity"/>
    <property type="evidence" value="ECO:0000318"/>
    <property type="project" value="GO_Central"/>
</dbReference>
<dbReference type="InterPro" id="IPR027417">
    <property type="entry name" value="P-loop_NTPase"/>
</dbReference>
<reference evidence="2" key="2">
    <citation type="submission" date="2022-06" db="UniProtKB">
        <authorList>
            <consortium name="EnsemblMetazoa"/>
        </authorList>
    </citation>
    <scope>IDENTIFICATION</scope>
    <source>
        <strain evidence="2">PS312</strain>
    </source>
</reference>
<dbReference type="GO" id="GO:0005737">
    <property type="term" value="C:cytoplasm"/>
    <property type="evidence" value="ECO:0000318"/>
    <property type="project" value="GO_Central"/>
</dbReference>
<sequence length="497" mass="55358">MGCAPMRGIRVTHKSDPQDRVEDFAPPKPLPYQIGTGIPTRPNAQKLIIFIFGGPQSQKGFATHELITQYDFHSINVEEIVLGYLPSRFKNSSPDQELTTANDVQELLKRDTGALSLDWIFSVIMGKLAGSMHQRFVVDIIPGLSSMLRADSYSSEDESKRALHDFERSYPVFCAFDFTVSLRPPTSEAKKENEKPPAEKQNLSSEMKTFLKGIDEADKGRLEKRMDAYAKCAAPFLSYFAKSKRLVKIDVSSIPAEEPLTATILDIMHELRFSRALAHSRVILFVTDYTVFERIDSAYYNMKRIKMSDVLSARADNVNLATQVRGLKAYIERVSIPKENYAIVADVLHHEAVGSGKRTSFVEQKRSFIDEYLVPSRNVTKPIVRQRLKMHAIATAADETLLFVDPFPAALATKVGLIWSERPTSRATITPSPTDKQNGDVIIHEPTDDIVIAPGTIPRSNNASPSQLCACAPSTGPHAECRSILAQSTPCPLHIPW</sequence>
<reference evidence="3" key="1">
    <citation type="journal article" date="2008" name="Nat. Genet.">
        <title>The Pristionchus pacificus genome provides a unique perspective on nematode lifestyle and parasitism.</title>
        <authorList>
            <person name="Dieterich C."/>
            <person name="Clifton S.W."/>
            <person name="Schuster L.N."/>
            <person name="Chinwalla A."/>
            <person name="Delehaunty K."/>
            <person name="Dinkelacker I."/>
            <person name="Fulton L."/>
            <person name="Fulton R."/>
            <person name="Godfrey J."/>
            <person name="Minx P."/>
            <person name="Mitreva M."/>
            <person name="Roeseler W."/>
            <person name="Tian H."/>
            <person name="Witte H."/>
            <person name="Yang S.P."/>
            <person name="Wilson R.K."/>
            <person name="Sommer R.J."/>
        </authorList>
    </citation>
    <scope>NUCLEOTIDE SEQUENCE [LARGE SCALE GENOMIC DNA]</scope>
    <source>
        <strain evidence="3">PS312</strain>
    </source>
</reference>
<dbReference type="EnsemblMetazoa" id="PPA42585.1">
    <property type="protein sequence ID" value="PPA42585.1"/>
    <property type="gene ID" value="WBGene00280954"/>
</dbReference>
<feature type="compositionally biased region" description="Basic and acidic residues" evidence="1">
    <location>
        <begin position="13"/>
        <end position="25"/>
    </location>
</feature>
<dbReference type="GO" id="GO:0004017">
    <property type="term" value="F:AMP kinase activity"/>
    <property type="evidence" value="ECO:0000318"/>
    <property type="project" value="GO_Central"/>
</dbReference>
<dbReference type="OrthoDB" id="5829348at2759"/>
<dbReference type="AlphaFoldDB" id="A0A2A6BWI5"/>
<evidence type="ECO:0000256" key="1">
    <source>
        <dbReference type="SAM" id="MobiDB-lite"/>
    </source>
</evidence>
<dbReference type="GO" id="GO:0009142">
    <property type="term" value="P:nucleoside triphosphate biosynthetic process"/>
    <property type="evidence" value="ECO:0000318"/>
    <property type="project" value="GO_Central"/>
</dbReference>
<evidence type="ECO:0000313" key="2">
    <source>
        <dbReference type="EnsemblMetazoa" id="PPA42585.1"/>
    </source>
</evidence>
<accession>A0A2A6BWI5</accession>
<proteinExistence type="predicted"/>
<dbReference type="Proteomes" id="UP000005239">
    <property type="component" value="Unassembled WGS sequence"/>
</dbReference>
<evidence type="ECO:0000313" key="3">
    <source>
        <dbReference type="Proteomes" id="UP000005239"/>
    </source>
</evidence>